<evidence type="ECO:0000313" key="4">
    <source>
        <dbReference type="Proteomes" id="UP000199028"/>
    </source>
</evidence>
<dbReference type="Gene3D" id="1.10.150.240">
    <property type="entry name" value="Putative phosphatase, domain 2"/>
    <property type="match status" value="1"/>
</dbReference>
<evidence type="ECO:0000256" key="2">
    <source>
        <dbReference type="ARBA" id="ARBA00022842"/>
    </source>
</evidence>
<dbReference type="PANTHER" id="PTHR46470:SF3">
    <property type="entry name" value="N-ACYLNEURAMINATE-9-PHOSPHATASE"/>
    <property type="match status" value="1"/>
</dbReference>
<dbReference type="Pfam" id="PF00702">
    <property type="entry name" value="Hydrolase"/>
    <property type="match status" value="1"/>
</dbReference>
<dbReference type="InterPro" id="IPR051400">
    <property type="entry name" value="HAD-like_hydrolase"/>
</dbReference>
<evidence type="ECO:0000313" key="3">
    <source>
        <dbReference type="EMBL" id="SEQ02025.1"/>
    </source>
</evidence>
<reference evidence="4" key="1">
    <citation type="submission" date="2016-10" db="EMBL/GenBank/DDBJ databases">
        <authorList>
            <person name="Varghese N."/>
            <person name="Submissions S."/>
        </authorList>
    </citation>
    <scope>NUCLEOTIDE SEQUENCE [LARGE SCALE GENOMIC DNA]</scope>
    <source>
        <strain evidence="4">CGMCC 4.578</strain>
    </source>
</reference>
<dbReference type="InterPro" id="IPR023214">
    <property type="entry name" value="HAD_sf"/>
</dbReference>
<proteinExistence type="predicted"/>
<dbReference type="InterPro" id="IPR036412">
    <property type="entry name" value="HAD-like_sf"/>
</dbReference>
<protein>
    <submittedName>
        <fullName evidence="3">FMN phosphatase YigB, HAD superfamily</fullName>
    </submittedName>
</protein>
<evidence type="ECO:0000256" key="1">
    <source>
        <dbReference type="ARBA" id="ARBA00022801"/>
    </source>
</evidence>
<dbReference type="Proteomes" id="UP000199028">
    <property type="component" value="Unassembled WGS sequence"/>
</dbReference>
<dbReference type="PANTHER" id="PTHR46470">
    <property type="entry name" value="N-ACYLNEURAMINATE-9-PHOSPHATASE"/>
    <property type="match status" value="1"/>
</dbReference>
<keyword evidence="4" id="KW-1185">Reference proteome</keyword>
<dbReference type="GO" id="GO:0016791">
    <property type="term" value="F:phosphatase activity"/>
    <property type="evidence" value="ECO:0007669"/>
    <property type="project" value="TreeGrafter"/>
</dbReference>
<dbReference type="OrthoDB" id="3692384at2"/>
<dbReference type="InterPro" id="IPR023198">
    <property type="entry name" value="PGP-like_dom2"/>
</dbReference>
<accession>A0A1H9CLE6</accession>
<keyword evidence="1" id="KW-0378">Hydrolase</keyword>
<name>A0A1H9CLE6_9PSEU</name>
<sequence>MNHAVVLVDLDDCLIPDGAAVRAAIRAVLEELSIVADEQAVDTVLAAARREWRGNPHCGHPEVQRVASWEALWADFHDLPVPEAVVRALVGNDVRAWRLALDDLDSSADAEAAALAFRRLRSALVIPFPGVESALDSLGERHELWLATDGCRSLQRAKLRLSGLAGRFQRVFVSGEVGHPKGTPEFTAAVSTALTGGRTVCFVVGDSVTTDLLLAETGGWPFVRITDELRFAGAPAFCRCP</sequence>
<dbReference type="SFLD" id="SFLDS00003">
    <property type="entry name" value="Haloacid_Dehalogenase"/>
    <property type="match status" value="1"/>
</dbReference>
<dbReference type="SUPFAM" id="SSF56784">
    <property type="entry name" value="HAD-like"/>
    <property type="match status" value="1"/>
</dbReference>
<dbReference type="RefSeq" id="WP_143086599.1">
    <property type="nucleotide sequence ID" value="NZ_FOFT01000001.1"/>
</dbReference>
<dbReference type="SFLD" id="SFLDG01129">
    <property type="entry name" value="C1.5:_HAD__Beta-PGM__Phosphata"/>
    <property type="match status" value="1"/>
</dbReference>
<dbReference type="EMBL" id="FOFT01000001">
    <property type="protein sequence ID" value="SEQ02025.1"/>
    <property type="molecule type" value="Genomic_DNA"/>
</dbReference>
<gene>
    <name evidence="3" type="ORF">SAMN05216195_101817</name>
</gene>
<keyword evidence="2" id="KW-0460">Magnesium</keyword>
<dbReference type="AlphaFoldDB" id="A0A1H9CLE6"/>
<dbReference type="Gene3D" id="3.40.50.1000">
    <property type="entry name" value="HAD superfamily/HAD-like"/>
    <property type="match status" value="1"/>
</dbReference>
<organism evidence="3 4">
    <name type="scientific">Lentzea flaviverrucosa</name>
    <dbReference type="NCBI Taxonomy" id="200379"/>
    <lineage>
        <taxon>Bacteria</taxon>
        <taxon>Bacillati</taxon>
        <taxon>Actinomycetota</taxon>
        <taxon>Actinomycetes</taxon>
        <taxon>Pseudonocardiales</taxon>
        <taxon>Pseudonocardiaceae</taxon>
        <taxon>Lentzea</taxon>
    </lineage>
</organism>